<evidence type="ECO:0000256" key="1">
    <source>
        <dbReference type="SAM" id="MobiDB-lite"/>
    </source>
</evidence>
<evidence type="ECO:0000259" key="2">
    <source>
        <dbReference type="SMART" id="SM01321"/>
    </source>
</evidence>
<dbReference type="PANTHER" id="PTHR34322">
    <property type="entry name" value="TRANSPOSASE, Y1_TNP DOMAIN-CONTAINING"/>
    <property type="match status" value="1"/>
</dbReference>
<accession>A0A517VAC7</accession>
<proteinExistence type="predicted"/>
<dbReference type="PANTHER" id="PTHR34322:SF2">
    <property type="entry name" value="TRANSPOSASE IS200-LIKE DOMAIN-CONTAINING PROTEIN"/>
    <property type="match status" value="1"/>
</dbReference>
<gene>
    <name evidence="3" type="ORF">Pan161_15790</name>
</gene>
<dbReference type="RefSeq" id="WP_145225556.1">
    <property type="nucleotide sequence ID" value="NZ_CP036343.1"/>
</dbReference>
<keyword evidence="4" id="KW-1185">Reference proteome</keyword>
<dbReference type="Gene3D" id="3.30.70.1290">
    <property type="entry name" value="Transposase IS200-like"/>
    <property type="match status" value="1"/>
</dbReference>
<evidence type="ECO:0000313" key="4">
    <source>
        <dbReference type="Proteomes" id="UP000316855"/>
    </source>
</evidence>
<sequence length="227" mass="26612">MGRPKRAAQAGYIYHVLNRANARMTIFETDEDYAAFERILSEAVEQFQMRLLSYCLMPNHWHLVVYPSEDGQLSRFTGWLTLTHTQRWHAHRKSTGSGHVYQGRFKSFPIQEDEHFYTVCRYVERNALTAKLVKRAEDWRWGSLYHWNQGTTEPQPLLSPWPQRRKPGWLEHVNQCLTDREAQALTRSIQRGAPFGDKEWTEKTVQQLDLGSTLKPRGRPRKADKGS</sequence>
<evidence type="ECO:0000313" key="3">
    <source>
        <dbReference type="EMBL" id="QDT89946.1"/>
    </source>
</evidence>
<protein>
    <submittedName>
        <fullName evidence="3">Transposase IS200 like protein</fullName>
    </submittedName>
</protein>
<dbReference type="KEGG" id="gax:Pan161_15790"/>
<dbReference type="Pfam" id="PF01797">
    <property type="entry name" value="Y1_Tnp"/>
    <property type="match status" value="1"/>
</dbReference>
<dbReference type="GO" id="GO:0003677">
    <property type="term" value="F:DNA binding"/>
    <property type="evidence" value="ECO:0007669"/>
    <property type="project" value="InterPro"/>
</dbReference>
<dbReference type="AlphaFoldDB" id="A0A517VAC7"/>
<dbReference type="GO" id="GO:0006313">
    <property type="term" value="P:DNA transposition"/>
    <property type="evidence" value="ECO:0007669"/>
    <property type="project" value="InterPro"/>
</dbReference>
<reference evidence="3 4" key="1">
    <citation type="submission" date="2019-02" db="EMBL/GenBank/DDBJ databases">
        <title>Deep-cultivation of Planctomycetes and their phenomic and genomic characterization uncovers novel biology.</title>
        <authorList>
            <person name="Wiegand S."/>
            <person name="Jogler M."/>
            <person name="Boedeker C."/>
            <person name="Pinto D."/>
            <person name="Vollmers J."/>
            <person name="Rivas-Marin E."/>
            <person name="Kohn T."/>
            <person name="Peeters S.H."/>
            <person name="Heuer A."/>
            <person name="Rast P."/>
            <person name="Oberbeckmann S."/>
            <person name="Bunk B."/>
            <person name="Jeske O."/>
            <person name="Meyerdierks A."/>
            <person name="Storesund J.E."/>
            <person name="Kallscheuer N."/>
            <person name="Luecker S."/>
            <person name="Lage O.M."/>
            <person name="Pohl T."/>
            <person name="Merkel B.J."/>
            <person name="Hornburger P."/>
            <person name="Mueller R.-W."/>
            <person name="Bruemmer F."/>
            <person name="Labrenz M."/>
            <person name="Spormann A.M."/>
            <person name="Op den Camp H."/>
            <person name="Overmann J."/>
            <person name="Amann R."/>
            <person name="Jetten M.S.M."/>
            <person name="Mascher T."/>
            <person name="Medema M.H."/>
            <person name="Devos D.P."/>
            <person name="Kaster A.-K."/>
            <person name="Ovreas L."/>
            <person name="Rohde M."/>
            <person name="Galperin M.Y."/>
            <person name="Jogler C."/>
        </authorList>
    </citation>
    <scope>NUCLEOTIDE SEQUENCE [LARGE SCALE GENOMIC DNA]</scope>
    <source>
        <strain evidence="3 4">Pan161</strain>
    </source>
</reference>
<dbReference type="SMART" id="SM01321">
    <property type="entry name" value="Y1_Tnp"/>
    <property type="match status" value="1"/>
</dbReference>
<dbReference type="InterPro" id="IPR002686">
    <property type="entry name" value="Transposase_17"/>
</dbReference>
<dbReference type="GO" id="GO:0004803">
    <property type="term" value="F:transposase activity"/>
    <property type="evidence" value="ECO:0007669"/>
    <property type="project" value="InterPro"/>
</dbReference>
<dbReference type="EMBL" id="CP036343">
    <property type="protein sequence ID" value="QDT89946.1"/>
    <property type="molecule type" value="Genomic_DNA"/>
</dbReference>
<dbReference type="OrthoDB" id="277009at2"/>
<dbReference type="SUPFAM" id="SSF143422">
    <property type="entry name" value="Transposase IS200-like"/>
    <property type="match status" value="1"/>
</dbReference>
<organism evidence="3 4">
    <name type="scientific">Gimesia algae</name>
    <dbReference type="NCBI Taxonomy" id="2527971"/>
    <lineage>
        <taxon>Bacteria</taxon>
        <taxon>Pseudomonadati</taxon>
        <taxon>Planctomycetota</taxon>
        <taxon>Planctomycetia</taxon>
        <taxon>Planctomycetales</taxon>
        <taxon>Planctomycetaceae</taxon>
        <taxon>Gimesia</taxon>
    </lineage>
</organism>
<name>A0A517VAC7_9PLAN</name>
<feature type="domain" description="Transposase IS200-like" evidence="2">
    <location>
        <begin position="9"/>
        <end position="126"/>
    </location>
</feature>
<dbReference type="InterPro" id="IPR036515">
    <property type="entry name" value="Transposase_17_sf"/>
</dbReference>
<dbReference type="Proteomes" id="UP000316855">
    <property type="component" value="Chromosome"/>
</dbReference>
<feature type="region of interest" description="Disordered" evidence="1">
    <location>
        <begin position="196"/>
        <end position="227"/>
    </location>
</feature>